<dbReference type="InterPro" id="IPR011933">
    <property type="entry name" value="Double_TM_dom"/>
</dbReference>
<dbReference type="CDD" id="cd03143">
    <property type="entry name" value="A4_beta-galactosidase_middle_domain"/>
    <property type="match status" value="1"/>
</dbReference>
<evidence type="ECO:0000313" key="3">
    <source>
        <dbReference type="EMBL" id="AKA36237.1"/>
    </source>
</evidence>
<keyword evidence="1" id="KW-1133">Transmembrane helix</keyword>
<dbReference type="KEGG" id="mlt:VC82_2677"/>
<proteinExistence type="predicted"/>
<organism evidence="3 4">
    <name type="scientific">Flagellimonas lutaonensis</name>
    <dbReference type="NCBI Taxonomy" id="516051"/>
    <lineage>
        <taxon>Bacteria</taxon>
        <taxon>Pseudomonadati</taxon>
        <taxon>Bacteroidota</taxon>
        <taxon>Flavobacteriia</taxon>
        <taxon>Flavobacteriales</taxon>
        <taxon>Flavobacteriaceae</taxon>
        <taxon>Flagellimonas</taxon>
    </lineage>
</organism>
<dbReference type="PANTHER" id="PTHR37464">
    <property type="entry name" value="BLL2463 PROTEIN"/>
    <property type="match status" value="1"/>
</dbReference>
<dbReference type="SUPFAM" id="SSF52317">
    <property type="entry name" value="Class I glutamine amidotransferase-like"/>
    <property type="match status" value="1"/>
</dbReference>
<keyword evidence="1" id="KW-0472">Membrane</keyword>
<dbReference type="EMBL" id="CP011071">
    <property type="protein sequence ID" value="AKA36237.1"/>
    <property type="molecule type" value="Genomic_DNA"/>
</dbReference>
<dbReference type="InterPro" id="IPR029062">
    <property type="entry name" value="Class_I_gatase-like"/>
</dbReference>
<dbReference type="PANTHER" id="PTHR37464:SF1">
    <property type="entry name" value="BLL2463 PROTEIN"/>
    <property type="match status" value="1"/>
</dbReference>
<dbReference type="HOGENOM" id="CLU_017817_1_0_10"/>
<dbReference type="OrthoDB" id="9810200at2"/>
<dbReference type="PATRIC" id="fig|516051.4.peg.2744"/>
<evidence type="ECO:0000259" key="2">
    <source>
        <dbReference type="Pfam" id="PF07584"/>
    </source>
</evidence>
<dbReference type="SUPFAM" id="SSF53300">
    <property type="entry name" value="vWA-like"/>
    <property type="match status" value="1"/>
</dbReference>
<dbReference type="Gene3D" id="3.40.50.410">
    <property type="entry name" value="von Willebrand factor, type A domain"/>
    <property type="match status" value="1"/>
</dbReference>
<dbReference type="AlphaFoldDB" id="A0A0D5YV93"/>
<feature type="domain" description="Aerotolerance regulator N-terminal" evidence="2">
    <location>
        <begin position="1"/>
        <end position="76"/>
    </location>
</feature>
<dbReference type="InterPro" id="IPR036465">
    <property type="entry name" value="vWFA_dom_sf"/>
</dbReference>
<feature type="transmembrane region" description="Helical" evidence="1">
    <location>
        <begin position="6"/>
        <end position="24"/>
    </location>
</feature>
<protein>
    <submittedName>
        <fullName evidence="3">Double-transmembrane region domain protein</fullName>
    </submittedName>
</protein>
<reference evidence="3 4" key="1">
    <citation type="submission" date="2015-03" db="EMBL/GenBank/DDBJ databases">
        <title>Complete genome sequence of Muricauda lutaonensis CC-HSB-11T, isolated from a coastal hot spring.</title>
        <authorList>
            <person name="Kim K.M."/>
        </authorList>
    </citation>
    <scope>NUCLEOTIDE SEQUENCE [LARGE SCALE GENOMIC DNA]</scope>
    <source>
        <strain evidence="3 4">CC-HSB-11</strain>
    </source>
</reference>
<evidence type="ECO:0000256" key="1">
    <source>
        <dbReference type="SAM" id="Phobius"/>
    </source>
</evidence>
<evidence type="ECO:0000313" key="4">
    <source>
        <dbReference type="Proteomes" id="UP000032726"/>
    </source>
</evidence>
<accession>A0A0D5YV93</accession>
<keyword evidence="1 3" id="KW-0812">Transmembrane</keyword>
<keyword evidence="4" id="KW-1185">Reference proteome</keyword>
<name>A0A0D5YV93_9FLAO</name>
<dbReference type="Pfam" id="PF07584">
    <property type="entry name" value="BatA"/>
    <property type="match status" value="1"/>
</dbReference>
<dbReference type="RefSeq" id="WP_045802801.1">
    <property type="nucleotide sequence ID" value="NZ_CP011071.1"/>
</dbReference>
<dbReference type="InterPro" id="IPR024163">
    <property type="entry name" value="Aerotolerance_reg_N"/>
</dbReference>
<gene>
    <name evidence="3" type="ORF">VC82_2677</name>
</gene>
<dbReference type="STRING" id="516051.VC82_2677"/>
<dbReference type="Proteomes" id="UP000032726">
    <property type="component" value="Chromosome"/>
</dbReference>
<sequence>MQFEHPALLWALFLLLVPIIVHLFQLRRFKKTPFTNVAMLQKVVSESRKSSTLKKWLLLLTRLGLLTALVLAFAKPFSSNETALAPKETVVYLDNSFSMQAQKEGAALLEKAIQDLISNFDDNGQFSLITNSETYANITINDSKNELLAIRPTIQQLRFNDVLLKASTLFSKNQGTVRNLVFISDFQETLGEVPDNIPGQKLFAVALRPEKRTNVSIDSISIESGNGLSQSNLTIYLSGNHEEDNLPISLFDNDTLIAKTSAAMDQTGSAKVIFSIPAGDDIKGRIEISDGGLPYDNNFFFTIGKPEKIKVLVVANANSDYLRRIYTEDEFDLTIARPDQLDYSLIEKQNTLVLDGLTRVPQSLSEVLKDFMANGGNLVFIPSKEADLGNYNQMLSFFGAPRFLEWVDAPKNISNINFDHPILASVFEKQVTNFQYPKVEGHYKTNGVANTILGYDGNEPFLYQQGNLYAFSAPLHSENTNFKGSPLIVPVFYNMCLTSLKRPRPYEILGRPTQVDLPVQTGQDNILKLSLDGEEFIPRQRSFANKTSLFFDANPHIAGTYDITNGQQRVGRISFNYPRTESLLAYHELSGATITEQTENLEDTFAVLNAQDEITSYWKWFVILALVFALMEMFIQKLIS</sequence>
<dbReference type="NCBIfam" id="TIGR02226">
    <property type="entry name" value="two_anch"/>
    <property type="match status" value="1"/>
</dbReference>